<organism evidence="2 3">
    <name type="scientific">Vreelandella nigrificans</name>
    <dbReference type="NCBI Taxonomy" id="2042704"/>
    <lineage>
        <taxon>Bacteria</taxon>
        <taxon>Pseudomonadati</taxon>
        <taxon>Pseudomonadota</taxon>
        <taxon>Gammaproteobacteria</taxon>
        <taxon>Oceanospirillales</taxon>
        <taxon>Halomonadaceae</taxon>
        <taxon>Vreelandella</taxon>
    </lineage>
</organism>
<dbReference type="AlphaFoldDB" id="A0A2A4HP47"/>
<feature type="region of interest" description="Disordered" evidence="1">
    <location>
        <begin position="35"/>
        <end position="54"/>
    </location>
</feature>
<dbReference type="Proteomes" id="UP000218677">
    <property type="component" value="Unassembled WGS sequence"/>
</dbReference>
<evidence type="ECO:0000313" key="2">
    <source>
        <dbReference type="EMBL" id="PCF97108.1"/>
    </source>
</evidence>
<dbReference type="Pfam" id="PF19902">
    <property type="entry name" value="DUF6375"/>
    <property type="match status" value="1"/>
</dbReference>
<proteinExistence type="predicted"/>
<reference evidence="3" key="1">
    <citation type="submission" date="2017-09" db="EMBL/GenBank/DDBJ databases">
        <authorList>
            <person name="Cho G.-S."/>
            <person name="Oguntoyinbo F.A."/>
            <person name="Cnockaert M."/>
            <person name="Kabisch J."/>
            <person name="Neve H."/>
            <person name="Bockelmann W."/>
            <person name="Wenning M."/>
            <person name="Franz C.M."/>
            <person name="Vandamme P."/>
        </authorList>
    </citation>
    <scope>NUCLEOTIDE SEQUENCE [LARGE SCALE GENOMIC DNA]</scope>
    <source>
        <strain evidence="3">MBT G8648</strain>
    </source>
</reference>
<dbReference type="InterPro" id="IPR045955">
    <property type="entry name" value="DUF6375"/>
</dbReference>
<dbReference type="OrthoDB" id="6402024at2"/>
<protein>
    <submittedName>
        <fullName evidence="2">Uncharacterized protein</fullName>
    </submittedName>
</protein>
<dbReference type="RefSeq" id="WP_096650553.1">
    <property type="nucleotide sequence ID" value="NZ_NWUX01000002.1"/>
</dbReference>
<evidence type="ECO:0000313" key="3">
    <source>
        <dbReference type="Proteomes" id="UP000218677"/>
    </source>
</evidence>
<sequence>MKIWNGYGSEHSMNLVLIGRFKRAQDAENIEKNIDRLSGQASKDDSHSIPFAEPEDHRFSDDMLSLLRDLKLYTLGPADLGQLVSDYRLEREDSLITVTTDEADVSAFVKLFIEAGAKVEVFSAHDYPSDSDDAS</sequence>
<dbReference type="EMBL" id="NWUX01000002">
    <property type="protein sequence ID" value="PCF97108.1"/>
    <property type="molecule type" value="Genomic_DNA"/>
</dbReference>
<name>A0A2A4HP47_9GAMM</name>
<accession>A0A2A4HP47</accession>
<keyword evidence="3" id="KW-1185">Reference proteome</keyword>
<comment type="caution">
    <text evidence="2">The sequence shown here is derived from an EMBL/GenBank/DDBJ whole genome shotgun (WGS) entry which is preliminary data.</text>
</comment>
<evidence type="ECO:0000256" key="1">
    <source>
        <dbReference type="SAM" id="MobiDB-lite"/>
    </source>
</evidence>
<gene>
    <name evidence="2" type="ORF">CPA45_05245</name>
</gene>